<reference evidence="7 8" key="1">
    <citation type="submission" date="2014-03" db="EMBL/GenBank/DDBJ databases">
        <title>Draft genome of the hookworm Oesophagostomum dentatum.</title>
        <authorList>
            <person name="Mitreva M."/>
        </authorList>
    </citation>
    <scope>NUCLEOTIDE SEQUENCE [LARGE SCALE GENOMIC DNA]</scope>
    <source>
        <strain evidence="7 8">OD-Hann</strain>
    </source>
</reference>
<dbReference type="EMBL" id="KN603547">
    <property type="protein sequence ID" value="KHJ79731.1"/>
    <property type="molecule type" value="Genomic_DNA"/>
</dbReference>
<dbReference type="Gene3D" id="3.30.160.60">
    <property type="entry name" value="Classic Zinc Finger"/>
    <property type="match status" value="3"/>
</dbReference>
<dbReference type="OrthoDB" id="6077919at2759"/>
<protein>
    <submittedName>
        <fullName evidence="7">Zinc finger, C2H2 type</fullName>
    </submittedName>
</protein>
<feature type="domain" description="C2H2-type" evidence="6">
    <location>
        <begin position="117"/>
        <end position="147"/>
    </location>
</feature>
<organism evidence="7 8">
    <name type="scientific">Oesophagostomum dentatum</name>
    <name type="common">Nodular worm</name>
    <dbReference type="NCBI Taxonomy" id="61180"/>
    <lineage>
        <taxon>Eukaryota</taxon>
        <taxon>Metazoa</taxon>
        <taxon>Ecdysozoa</taxon>
        <taxon>Nematoda</taxon>
        <taxon>Chromadorea</taxon>
        <taxon>Rhabditida</taxon>
        <taxon>Rhabditina</taxon>
        <taxon>Rhabditomorpha</taxon>
        <taxon>Strongyloidea</taxon>
        <taxon>Strongylidae</taxon>
        <taxon>Oesophagostomum</taxon>
    </lineage>
</organism>
<evidence type="ECO:0000313" key="7">
    <source>
        <dbReference type="EMBL" id="KHJ79731.1"/>
    </source>
</evidence>
<evidence type="ECO:0000256" key="1">
    <source>
        <dbReference type="ARBA" id="ARBA00022723"/>
    </source>
</evidence>
<proteinExistence type="predicted"/>
<evidence type="ECO:0000256" key="4">
    <source>
        <dbReference type="ARBA" id="ARBA00022833"/>
    </source>
</evidence>
<dbReference type="GO" id="GO:0000785">
    <property type="term" value="C:chromatin"/>
    <property type="evidence" value="ECO:0007669"/>
    <property type="project" value="TreeGrafter"/>
</dbReference>
<dbReference type="GO" id="GO:0005667">
    <property type="term" value="C:transcription regulator complex"/>
    <property type="evidence" value="ECO:0007669"/>
    <property type="project" value="TreeGrafter"/>
</dbReference>
<gene>
    <name evidence="7" type="ORF">OESDEN_20614</name>
</gene>
<feature type="domain" description="C2H2-type" evidence="6">
    <location>
        <begin position="58"/>
        <end position="85"/>
    </location>
</feature>
<evidence type="ECO:0000313" key="8">
    <source>
        <dbReference type="Proteomes" id="UP000053660"/>
    </source>
</evidence>
<dbReference type="SUPFAM" id="SSF57667">
    <property type="entry name" value="beta-beta-alpha zinc fingers"/>
    <property type="match status" value="2"/>
</dbReference>
<dbReference type="SMART" id="SM00355">
    <property type="entry name" value="ZnF_C2H2"/>
    <property type="match status" value="4"/>
</dbReference>
<name>A0A0B1S767_OESDE</name>
<sequence>MGTSPLARPSGCELDADTGSHRNCRKPVVHICQYCGRVDKYPSKIKAHLRTHTGEKPYKCEICGMKFAQRTPMRMHVRRHLDEKPYVCPEEGCDQRFVSNALLKHHQQTRHSAEKRYICPKGCGRFFASARNQRNHEARCSHNPERGYDFANDINEHLVSSDQEEEEAGEKEVRFAQIKY</sequence>
<dbReference type="GO" id="GO:0031519">
    <property type="term" value="C:PcG protein complex"/>
    <property type="evidence" value="ECO:0007669"/>
    <property type="project" value="TreeGrafter"/>
</dbReference>
<dbReference type="AlphaFoldDB" id="A0A0B1S767"/>
<dbReference type="Proteomes" id="UP000053660">
    <property type="component" value="Unassembled WGS sequence"/>
</dbReference>
<keyword evidence="3 5" id="KW-0863">Zinc-finger</keyword>
<evidence type="ECO:0000256" key="5">
    <source>
        <dbReference type="PROSITE-ProRule" id="PRU00042"/>
    </source>
</evidence>
<keyword evidence="4" id="KW-0862">Zinc</keyword>
<keyword evidence="8" id="KW-1185">Reference proteome</keyword>
<evidence type="ECO:0000256" key="2">
    <source>
        <dbReference type="ARBA" id="ARBA00022737"/>
    </source>
</evidence>
<dbReference type="GO" id="GO:0000981">
    <property type="term" value="F:DNA-binding transcription factor activity, RNA polymerase II-specific"/>
    <property type="evidence" value="ECO:0007669"/>
    <property type="project" value="TreeGrafter"/>
</dbReference>
<dbReference type="PANTHER" id="PTHR14003:SF19">
    <property type="entry name" value="YY2 TRANSCRIPTION FACTOR"/>
    <property type="match status" value="1"/>
</dbReference>
<dbReference type="Pfam" id="PF00096">
    <property type="entry name" value="zf-C2H2"/>
    <property type="match status" value="2"/>
</dbReference>
<feature type="domain" description="C2H2-type" evidence="6">
    <location>
        <begin position="30"/>
        <end position="57"/>
    </location>
</feature>
<keyword evidence="2" id="KW-0677">Repeat</keyword>
<dbReference type="PROSITE" id="PS00028">
    <property type="entry name" value="ZINC_FINGER_C2H2_1"/>
    <property type="match status" value="3"/>
</dbReference>
<accession>A0A0B1S767</accession>
<dbReference type="InterPro" id="IPR036236">
    <property type="entry name" value="Znf_C2H2_sf"/>
</dbReference>
<dbReference type="PROSITE" id="PS50157">
    <property type="entry name" value="ZINC_FINGER_C2H2_2"/>
    <property type="match status" value="4"/>
</dbReference>
<dbReference type="GO" id="GO:0000978">
    <property type="term" value="F:RNA polymerase II cis-regulatory region sequence-specific DNA binding"/>
    <property type="evidence" value="ECO:0007669"/>
    <property type="project" value="TreeGrafter"/>
</dbReference>
<dbReference type="InterPro" id="IPR013087">
    <property type="entry name" value="Znf_C2H2_type"/>
</dbReference>
<dbReference type="GO" id="GO:0008270">
    <property type="term" value="F:zinc ion binding"/>
    <property type="evidence" value="ECO:0007669"/>
    <property type="project" value="UniProtKB-KW"/>
</dbReference>
<feature type="domain" description="C2H2-type" evidence="6">
    <location>
        <begin position="86"/>
        <end position="116"/>
    </location>
</feature>
<evidence type="ECO:0000259" key="6">
    <source>
        <dbReference type="PROSITE" id="PS50157"/>
    </source>
</evidence>
<dbReference type="FunFam" id="3.30.160.60:FF:002869">
    <property type="entry name" value="Comb gap splice variant cg14"/>
    <property type="match status" value="1"/>
</dbReference>
<keyword evidence="1" id="KW-0479">Metal-binding</keyword>
<evidence type="ECO:0000256" key="3">
    <source>
        <dbReference type="ARBA" id="ARBA00022771"/>
    </source>
</evidence>
<dbReference type="PANTHER" id="PTHR14003">
    <property type="entry name" value="TRANSCRIPTIONAL REPRESSOR PROTEIN YY"/>
    <property type="match status" value="1"/>
</dbReference>